<evidence type="ECO:0000256" key="1">
    <source>
        <dbReference type="ARBA" id="ARBA00004435"/>
    </source>
</evidence>
<feature type="region of interest" description="Disordered" evidence="13">
    <location>
        <begin position="1922"/>
        <end position="2167"/>
    </location>
</feature>
<feature type="compositionally biased region" description="Polar residues" evidence="13">
    <location>
        <begin position="723"/>
        <end position="745"/>
    </location>
</feature>
<evidence type="ECO:0000256" key="13">
    <source>
        <dbReference type="SAM" id="MobiDB-lite"/>
    </source>
</evidence>
<dbReference type="InterPro" id="IPR001846">
    <property type="entry name" value="VWF_type-D"/>
</dbReference>
<dbReference type="InterPro" id="IPR051874">
    <property type="entry name" value="Ig-like_domain-LISCH7"/>
</dbReference>
<dbReference type="InterPro" id="IPR036179">
    <property type="entry name" value="Ig-like_dom_sf"/>
</dbReference>
<feature type="disulfide bond" evidence="12">
    <location>
        <begin position="1564"/>
        <end position="1574"/>
    </location>
</feature>
<comment type="caution">
    <text evidence="12">Lacks conserved residue(s) required for the propagation of feature annotation.</text>
</comment>
<keyword evidence="7 14" id="KW-1133">Transmembrane helix</keyword>
<dbReference type="Pfam" id="PF00008">
    <property type="entry name" value="EGF"/>
    <property type="match status" value="1"/>
</dbReference>
<evidence type="ECO:0000259" key="15">
    <source>
        <dbReference type="PROSITE" id="PS50026"/>
    </source>
</evidence>
<dbReference type="InterPro" id="IPR057774">
    <property type="entry name" value="D8C_UMOD/GP2/OIT3-like"/>
</dbReference>
<reference evidence="18 19" key="1">
    <citation type="submission" date="2022-01" db="EMBL/GenBank/DDBJ databases">
        <title>A high-quality chromosome-level genome assembly of rohu carp, Labeo rohita.</title>
        <authorList>
            <person name="Arick M.A. II"/>
            <person name="Hsu C.-Y."/>
            <person name="Magbanua Z."/>
            <person name="Pechanova O."/>
            <person name="Grover C."/>
            <person name="Miller E."/>
            <person name="Thrash A."/>
            <person name="Ezzel L."/>
            <person name="Alam S."/>
            <person name="Benzie J."/>
            <person name="Hamilton M."/>
            <person name="Karsi A."/>
            <person name="Lawrence M.L."/>
            <person name="Peterson D.G."/>
        </authorList>
    </citation>
    <scope>NUCLEOTIDE SEQUENCE [LARGE SCALE GENOMIC DNA]</scope>
    <source>
        <strain evidence="19">BAU-BD-2019</strain>
        <tissue evidence="18">Blood</tissue>
    </source>
</reference>
<dbReference type="InterPro" id="IPR013783">
    <property type="entry name" value="Ig-like_fold"/>
</dbReference>
<dbReference type="PROSITE" id="PS00010">
    <property type="entry name" value="ASX_HYDROXYL"/>
    <property type="match status" value="1"/>
</dbReference>
<feature type="region of interest" description="Disordered" evidence="13">
    <location>
        <begin position="1334"/>
        <end position="1374"/>
    </location>
</feature>
<evidence type="ECO:0000256" key="14">
    <source>
        <dbReference type="SAM" id="Phobius"/>
    </source>
</evidence>
<dbReference type="CDD" id="cd00054">
    <property type="entry name" value="EGF_CA"/>
    <property type="match status" value="3"/>
</dbReference>
<feature type="compositionally biased region" description="Basic and acidic residues" evidence="13">
    <location>
        <begin position="1982"/>
        <end position="2047"/>
    </location>
</feature>
<feature type="domain" description="EGF-like" evidence="15">
    <location>
        <begin position="1178"/>
        <end position="1213"/>
    </location>
</feature>
<dbReference type="InterPro" id="IPR018097">
    <property type="entry name" value="EGF_Ca-bd_CS"/>
</dbReference>
<comment type="similarity">
    <text evidence="2">Belongs to the immunoglobulin superfamily. LISCH7 family.</text>
</comment>
<dbReference type="SUPFAM" id="SSF57196">
    <property type="entry name" value="EGF/Laminin"/>
    <property type="match status" value="1"/>
</dbReference>
<feature type="compositionally biased region" description="Polar residues" evidence="13">
    <location>
        <begin position="767"/>
        <end position="781"/>
    </location>
</feature>
<dbReference type="Gene3D" id="2.10.25.10">
    <property type="entry name" value="Laminin"/>
    <property type="match status" value="7"/>
</dbReference>
<dbReference type="PROSITE" id="PS51233">
    <property type="entry name" value="VWFD"/>
    <property type="match status" value="1"/>
</dbReference>
<comment type="caution">
    <text evidence="18">The sequence shown here is derived from an EMBL/GenBank/DDBJ whole genome shotgun (WGS) entry which is preliminary data.</text>
</comment>
<dbReference type="PROSITE" id="PS01186">
    <property type="entry name" value="EGF_2"/>
    <property type="match status" value="2"/>
</dbReference>
<keyword evidence="4 14" id="KW-0812">Transmembrane</keyword>
<feature type="transmembrane region" description="Helical" evidence="14">
    <location>
        <begin position="41"/>
        <end position="61"/>
    </location>
</feature>
<feature type="transmembrane region" description="Helical" evidence="14">
    <location>
        <begin position="1792"/>
        <end position="1814"/>
    </location>
</feature>
<dbReference type="PANTHER" id="PTHR15923">
    <property type="entry name" value="TRANSMEMBRANE AND IMMUNOGLOBULIN DOMAIN-CONTAINING PROTEIN"/>
    <property type="match status" value="1"/>
</dbReference>
<evidence type="ECO:0000256" key="11">
    <source>
        <dbReference type="ARBA" id="ARBA00046288"/>
    </source>
</evidence>
<protein>
    <submittedName>
        <fullName evidence="18">von Willebrand factor D and EGF domain-containing protein</fullName>
    </submittedName>
</protein>
<feature type="disulfide bond" evidence="12">
    <location>
        <begin position="1492"/>
        <end position="1502"/>
    </location>
</feature>
<keyword evidence="12" id="KW-0245">EGF-like domain</keyword>
<name>A0ABQ8M1H2_LABRO</name>
<dbReference type="Pfam" id="PF26129">
    <property type="entry name" value="Vwde"/>
    <property type="match status" value="1"/>
</dbReference>
<keyword evidence="9 12" id="KW-1015">Disulfide bond</keyword>
<feature type="domain" description="EGF-like" evidence="15">
    <location>
        <begin position="1488"/>
        <end position="1528"/>
    </location>
</feature>
<dbReference type="Proteomes" id="UP000830375">
    <property type="component" value="Unassembled WGS sequence"/>
</dbReference>
<proteinExistence type="inferred from homology"/>
<keyword evidence="10" id="KW-0393">Immunoglobulin domain</keyword>
<keyword evidence="19" id="KW-1185">Reference proteome</keyword>
<dbReference type="PROSITE" id="PS50835">
    <property type="entry name" value="IG_LIKE"/>
    <property type="match status" value="1"/>
</dbReference>
<dbReference type="SUPFAM" id="SSF48726">
    <property type="entry name" value="Immunoglobulin"/>
    <property type="match status" value="1"/>
</dbReference>
<dbReference type="InterPro" id="IPR057885">
    <property type="entry name" value="Ig_VWDE"/>
</dbReference>
<keyword evidence="5" id="KW-0732">Signal</keyword>
<dbReference type="InterPro" id="IPR007110">
    <property type="entry name" value="Ig-like_dom"/>
</dbReference>
<evidence type="ECO:0000256" key="5">
    <source>
        <dbReference type="ARBA" id="ARBA00022729"/>
    </source>
</evidence>
<organism evidence="18 19">
    <name type="scientific">Labeo rohita</name>
    <name type="common">Indian major carp</name>
    <name type="synonym">Cyprinus rohita</name>
    <dbReference type="NCBI Taxonomy" id="84645"/>
    <lineage>
        <taxon>Eukaryota</taxon>
        <taxon>Metazoa</taxon>
        <taxon>Chordata</taxon>
        <taxon>Craniata</taxon>
        <taxon>Vertebrata</taxon>
        <taxon>Euteleostomi</taxon>
        <taxon>Actinopterygii</taxon>
        <taxon>Neopterygii</taxon>
        <taxon>Teleostei</taxon>
        <taxon>Ostariophysi</taxon>
        <taxon>Cypriniformes</taxon>
        <taxon>Cyprinidae</taxon>
        <taxon>Labeoninae</taxon>
        <taxon>Labeonini</taxon>
        <taxon>Labeo</taxon>
    </lineage>
</organism>
<feature type="disulfide bond" evidence="12">
    <location>
        <begin position="1203"/>
        <end position="1212"/>
    </location>
</feature>
<dbReference type="Gene3D" id="2.60.40.10">
    <property type="entry name" value="Immunoglobulins"/>
    <property type="match status" value="1"/>
</dbReference>
<dbReference type="PROSITE" id="PS00022">
    <property type="entry name" value="EGF_1"/>
    <property type="match status" value="2"/>
</dbReference>
<feature type="domain" description="Ig-like" evidence="16">
    <location>
        <begin position="1643"/>
        <end position="1766"/>
    </location>
</feature>
<dbReference type="SMART" id="SM00179">
    <property type="entry name" value="EGF_CA"/>
    <property type="match status" value="2"/>
</dbReference>
<feature type="compositionally biased region" description="Low complexity" evidence="13">
    <location>
        <begin position="658"/>
        <end position="677"/>
    </location>
</feature>
<feature type="compositionally biased region" description="Polar residues" evidence="13">
    <location>
        <begin position="1971"/>
        <end position="1980"/>
    </location>
</feature>
<feature type="disulfide bond" evidence="12">
    <location>
        <begin position="1582"/>
        <end position="1591"/>
    </location>
</feature>
<evidence type="ECO:0000256" key="9">
    <source>
        <dbReference type="ARBA" id="ARBA00023157"/>
    </source>
</evidence>
<feature type="compositionally biased region" description="Pro residues" evidence="13">
    <location>
        <begin position="2120"/>
        <end position="2132"/>
    </location>
</feature>
<evidence type="ECO:0000256" key="10">
    <source>
        <dbReference type="ARBA" id="ARBA00023319"/>
    </source>
</evidence>
<feature type="disulfide bond" evidence="12">
    <location>
        <begin position="1518"/>
        <end position="1527"/>
    </location>
</feature>
<feature type="compositionally biased region" description="Low complexity" evidence="13">
    <location>
        <begin position="2156"/>
        <end position="2167"/>
    </location>
</feature>
<keyword evidence="8 14" id="KW-0472">Membrane</keyword>
<dbReference type="PROSITE" id="PS01187">
    <property type="entry name" value="EGF_CA"/>
    <property type="match status" value="1"/>
</dbReference>
<evidence type="ECO:0000256" key="4">
    <source>
        <dbReference type="ARBA" id="ARBA00022692"/>
    </source>
</evidence>
<dbReference type="InterPro" id="IPR003599">
    <property type="entry name" value="Ig_sub"/>
</dbReference>
<dbReference type="Gene3D" id="2.60.120.260">
    <property type="entry name" value="Galactose-binding domain-like"/>
    <property type="match status" value="1"/>
</dbReference>
<evidence type="ECO:0000313" key="18">
    <source>
        <dbReference type="EMBL" id="KAI2656371.1"/>
    </source>
</evidence>
<feature type="region of interest" description="Disordered" evidence="13">
    <location>
        <begin position="701"/>
        <end position="802"/>
    </location>
</feature>
<comment type="subcellular location">
    <subcellularLocation>
        <location evidence="1">Cell junction</location>
        <location evidence="1">Tight junction</location>
    </subcellularLocation>
    <subcellularLocation>
        <location evidence="11">Endomembrane system</location>
        <topology evidence="11">Single-pass type I membrane protein</topology>
    </subcellularLocation>
</comment>
<dbReference type="InterPro" id="IPR000152">
    <property type="entry name" value="EGF-type_Asp/Asn_hydroxyl_site"/>
</dbReference>
<sequence length="2341" mass="259308">MLQREEVCVVWTGAQETLAVRLKERSRHIKYSFYQLSFRKISFGILIWIVLLFGQALRGFLKSFRDGNASKHLCGVFHRYYIYYFKQKCQLSKSPLVLVSFCVLLSNTKCVIMCIFIVEIPECSRGGYTVLQSPYRSTRFSSQQLLQSALQELICDHSLSPGWYQFQIFDKPARMPTKCVEVNQCGTQAPVWLSLAEGETLPHPLEVKQMTACATWQFLGSASKDCCLFRLPVTVRNCGDFFVYLLQPTQGCMGYCAEGKSRCQTSIKQSVRENKGIVMELAVLSGSSVFLKCTFADSSGNSSLGYVVTWWRVSPEGTREELRKDTTIETFAFIELDGINLRLGDRIHCSCTSFFLESPDIQSLPVESEEFYAGIQMKPQAVSISEDGREYELTVESTVPLPCSSERCTLPLQLTTSSQVLSSCEVELSQISCHNGVCSHTSVHYSAVTDIWKDGDRSTEIHIKPIISTNFLWNGRYDNYQIGTFVLYRSTSRPFEVHVRQWECASMTAHPTSCVCGFAARDGGSVITYDMCNGLAGETKPRLSVKNGDLLKSGIRVTESYQGRKVTITFLSGEFVRADAADWGMSVTVRAPGSDQGHTEGLCGTFDGNPMNDYHKEGGQSVEDSTSFINAWSLFDKIPTYESNSSLSEYCQCQQEKQQSSSGASPQSTISSKCSSSTRVQSPSIIPTLDVTAEYMNSAQLHRETPVPPRRPAQHRPAQRSRTNTQRSQIQRRVMNPQRTQSQRRVLNPQRSQTQRRIPSRSRRQSGYYNSRSDLEVSTYNFPEDHSSSNSPEPLVPSWPTESGLTETEARRLCAGALRNSTVGMSCRRLLGEILEQAVEMCATDQQLKDDQSWIGATVPLLENECERRVVENVGRRKENQDVLASLRCPSLCSGNGQCTEWGCSCFPGFGSYDCSQVSDETPEITELDNGGLCDVRDGVCSSVRVLGQGFKKSFKLKCEVVKEKIVDGEWSLDDARLVPATFQSSSSVECQLPVDDPQSSTTAHQPVLRWQIKVSNDGHSFSNAKILTLFDGTCQTCTVSTSVICSLKNRTCNIDGLCYGDGDHSPSSPCLTCRPDLSKYSWSIAEKNQPPVFHTDQSILKTFYGENFVYQFSATDPEGSAVLFTLKSGPRDVVLSPAGLLIWKALSTTPVTFELAVNDDCNAETHAAVQGDRCEVNVDDCRSNPCFSGTCVDGLNSFTCHCAEGFTGLICDEDIDECLSALCYPGVSCRNTMGAFLCGPCPDHLTGDGKTCSQKTVDKIDEDSHGLTSKSEVNLGSFKPKLLPGQSPCASQPCYPGVQCFESTYTSVGYICGPCPPGLTGNGQTCLSRTANRQTPLREGDKLSDVTSSLATPSSTRKLGERPIGGERFPPRSKWTLSIDRKTTTHTLDQINTNAKASSSREQLNEEEFNPEYTEDNRTCADSPCFSGVPCETTSSGSFRCGNCPHGYKGNGITCKPMCRYPCGQNMECSQPNTCTCKEGYTGYNCHIAVCRPDCKNKGKCVKPNVCECPAGNHCTCPYGYVGPRCETMVCNRHCENGGECVSPDVCKCKPGWYGPTCNSALCNPPCKNRGQCMRNNVCSCPEGYTGKRCQKSVCDPMCMNNGKGPLKWNQRELLFWNMRGSFTTAINVVCPYPRYVVILFQPVTLRCDFSTTATTPPLITWKYKSYCRDPIQAALNPSSADNAIAQSNPNYNPNIECADSARTVRIVASKQTAVTLGNEYQGRQISITDKADLSIVQTAWGDSGVYVCNVASAQDLSGNGECYTELIVLERKSNTTDLLPGIDLLIMEDWLLVVLVVLGFLLLLLLIGICWCQCCPHTCCCYVSCPCCPERCCCPRALYEAGKMVKSGVPSQYAATVYAPSMYGQPAYGAAPGIPMLPMPVGVAGHPSNGYGRDFDGASSDGNPTRVLYYMERELANLDPSRPVNAPGKYSRLDGMSEVSSLHDGPDSRNRGRARPPQLTTVYDDVDENMSTISSVSQHARRDEPRRGPDYRGRARSMENLDDISRNYRDRDDYPPSRRDGYDRVYDDRRRRDYSPDARPRRGDSFRGAGFQGRRSRSRDDLTDLERNRGRGGRDAYDDSFLREAMEKKKLGEQQRGRSRERLDSESDRSDRYRGPHGGPPPLPLAPPSGNPNRHGNHSNFPPPPPPYVEDTDSLASSKKSNLKKNGAVSRESLVVFLCCLVGLTEKASSLTQMEKKGQQLPLSQSETYFLKSNVGGLPRSQRRGSHRSFHPSGVLKQPFLQIVRTLEREKERQGGRVCDSIGKETGIALELSAFCLLVYTEERLIRQESLIAVRVTLFHDSSCPILLYLSVVSQTIYTVRLPKDNRRTMNPFFPLSAL</sequence>
<dbReference type="Pfam" id="PF05624">
    <property type="entry name" value="LSR"/>
    <property type="match status" value="1"/>
</dbReference>
<evidence type="ECO:0000256" key="2">
    <source>
        <dbReference type="ARBA" id="ARBA00009491"/>
    </source>
</evidence>
<dbReference type="SMART" id="SM00409">
    <property type="entry name" value="IG"/>
    <property type="match status" value="1"/>
</dbReference>
<feature type="compositionally biased region" description="Polar residues" evidence="13">
    <location>
        <begin position="1346"/>
        <end position="1358"/>
    </location>
</feature>
<feature type="domain" description="EGF-like" evidence="15">
    <location>
        <begin position="1560"/>
        <end position="1592"/>
    </location>
</feature>
<accession>A0ABQ8M1H2</accession>
<evidence type="ECO:0000313" key="19">
    <source>
        <dbReference type="Proteomes" id="UP000830375"/>
    </source>
</evidence>
<evidence type="ECO:0000256" key="6">
    <source>
        <dbReference type="ARBA" id="ARBA00022949"/>
    </source>
</evidence>
<evidence type="ECO:0000256" key="3">
    <source>
        <dbReference type="ARBA" id="ARBA00022427"/>
    </source>
</evidence>
<evidence type="ECO:0000259" key="16">
    <source>
        <dbReference type="PROSITE" id="PS50835"/>
    </source>
</evidence>
<dbReference type="Pfam" id="PF23283">
    <property type="entry name" value="D8C_UMOD"/>
    <property type="match status" value="1"/>
</dbReference>
<keyword evidence="3" id="KW-0796">Tight junction</keyword>
<feature type="region of interest" description="Disordered" evidence="13">
    <location>
        <begin position="658"/>
        <end position="682"/>
    </location>
</feature>
<dbReference type="InterPro" id="IPR008664">
    <property type="entry name" value="LISCH7"/>
</dbReference>
<evidence type="ECO:0000256" key="8">
    <source>
        <dbReference type="ARBA" id="ARBA00023136"/>
    </source>
</evidence>
<dbReference type="Pfam" id="PF25776">
    <property type="entry name" value="Ig_VWDE"/>
    <property type="match status" value="1"/>
</dbReference>
<dbReference type="InterPro" id="IPR000742">
    <property type="entry name" value="EGF"/>
</dbReference>
<dbReference type="InterPro" id="IPR001881">
    <property type="entry name" value="EGF-like_Ca-bd_dom"/>
</dbReference>
<feature type="compositionally biased region" description="Basic and acidic residues" evidence="13">
    <location>
        <begin position="2060"/>
        <end position="2116"/>
    </location>
</feature>
<dbReference type="PANTHER" id="PTHR15923:SF1">
    <property type="entry name" value="LIPOLYSIS-STIMULATED LIPOPROTEIN RECEPTOR"/>
    <property type="match status" value="1"/>
</dbReference>
<dbReference type="EMBL" id="JACTAM010000015">
    <property type="protein sequence ID" value="KAI2656371.1"/>
    <property type="molecule type" value="Genomic_DNA"/>
</dbReference>
<evidence type="ECO:0000256" key="12">
    <source>
        <dbReference type="PROSITE-ProRule" id="PRU00076"/>
    </source>
</evidence>
<feature type="disulfide bond" evidence="12">
    <location>
        <begin position="1182"/>
        <end position="1192"/>
    </location>
</feature>
<dbReference type="Pfam" id="PF00094">
    <property type="entry name" value="VWD"/>
    <property type="match status" value="1"/>
</dbReference>
<keyword evidence="6" id="KW-0965">Cell junction</keyword>
<feature type="domain" description="VWFD" evidence="17">
    <location>
        <begin position="447"/>
        <end position="644"/>
    </location>
</feature>
<dbReference type="InterPro" id="IPR058727">
    <property type="entry name" value="Helical_Vwde"/>
</dbReference>
<gene>
    <name evidence="18" type="ORF">H4Q32_013288</name>
</gene>
<evidence type="ECO:0000256" key="7">
    <source>
        <dbReference type="ARBA" id="ARBA00022989"/>
    </source>
</evidence>
<evidence type="ECO:0000259" key="17">
    <source>
        <dbReference type="PROSITE" id="PS51233"/>
    </source>
</evidence>
<dbReference type="PROSITE" id="PS50026">
    <property type="entry name" value="EGF_3"/>
    <property type="match status" value="3"/>
</dbReference>
<dbReference type="SMART" id="SM00181">
    <property type="entry name" value="EGF"/>
    <property type="match status" value="9"/>
</dbReference>